<protein>
    <submittedName>
        <fullName evidence="1">Uncharacterized protein</fullName>
    </submittedName>
</protein>
<name>A0A8S5T4X4_9CAUD</name>
<reference evidence="1" key="1">
    <citation type="journal article" date="2021" name="Proc. Natl. Acad. Sci. U.S.A.">
        <title>A Catalog of Tens of Thousands of Viruses from Human Metagenomes Reveals Hidden Associations with Chronic Diseases.</title>
        <authorList>
            <person name="Tisza M.J."/>
            <person name="Buck C.B."/>
        </authorList>
    </citation>
    <scope>NUCLEOTIDE SEQUENCE</scope>
    <source>
        <strain evidence="1">Ctn8e14</strain>
    </source>
</reference>
<organism evidence="1">
    <name type="scientific">Siphoviridae sp. ctn8e14</name>
    <dbReference type="NCBI Taxonomy" id="2827936"/>
    <lineage>
        <taxon>Viruses</taxon>
        <taxon>Duplodnaviria</taxon>
        <taxon>Heunggongvirae</taxon>
        <taxon>Uroviricota</taxon>
        <taxon>Caudoviricetes</taxon>
    </lineage>
</organism>
<accession>A0A8S5T4X4</accession>
<proteinExistence type="predicted"/>
<evidence type="ECO:0000313" key="1">
    <source>
        <dbReference type="EMBL" id="DAF58176.1"/>
    </source>
</evidence>
<sequence>MALPKLVHALDWNEIWAAFIVVGKDKEVILNLIKNGLDDSVAAAYTSSDTMTAALKAFKANVIYDKRCRLKATVAGTTGDVKALAAEQLELVEWLNMQLYGATQHRGAAVKYATAVKLEKAKWQYTAAELEAIDCDDEAFWRSIYNNIASVISKYPERAEEYFENGIMDAYDAKDMALKRANDAKKHFASNASLEDKIKAGTPVVITPEVIKELAKLYPDAFATNTTEETK</sequence>
<dbReference type="EMBL" id="BK032747">
    <property type="protein sequence ID" value="DAF58176.1"/>
    <property type="molecule type" value="Genomic_DNA"/>
</dbReference>